<comment type="caution">
    <text evidence="1">The sequence shown here is derived from an EMBL/GenBank/DDBJ whole genome shotgun (WGS) entry which is preliminary data.</text>
</comment>
<protein>
    <submittedName>
        <fullName evidence="1">Uncharacterized protein</fullName>
    </submittedName>
</protein>
<proteinExistence type="predicted"/>
<sequence>MPDHFLHCHVKTTAAPKTPLRCFPEKSAIMSGLDDACRRLPWGRSKKLSWNNGHQPTALSLTACLLSVSAIPPFPTSYRSVHKSF</sequence>
<reference evidence="1 2" key="1">
    <citation type="journal article" date="2023" name="Sci. Data">
        <title>Genome assembly of the Korean intertidal mud-creeper Batillaria attramentaria.</title>
        <authorList>
            <person name="Patra A.K."/>
            <person name="Ho P.T."/>
            <person name="Jun S."/>
            <person name="Lee S.J."/>
            <person name="Kim Y."/>
            <person name="Won Y.J."/>
        </authorList>
    </citation>
    <scope>NUCLEOTIDE SEQUENCE [LARGE SCALE GENOMIC DNA]</scope>
    <source>
        <strain evidence="1">Wonlab-2016</strain>
    </source>
</reference>
<evidence type="ECO:0000313" key="1">
    <source>
        <dbReference type="EMBL" id="KAK7504811.1"/>
    </source>
</evidence>
<dbReference type="EMBL" id="JACVVK020000013">
    <property type="protein sequence ID" value="KAK7504811.1"/>
    <property type="molecule type" value="Genomic_DNA"/>
</dbReference>
<accession>A0ABD0M0G4</accession>
<keyword evidence="2" id="KW-1185">Reference proteome</keyword>
<dbReference type="AlphaFoldDB" id="A0ABD0M0G4"/>
<organism evidence="1 2">
    <name type="scientific">Batillaria attramentaria</name>
    <dbReference type="NCBI Taxonomy" id="370345"/>
    <lineage>
        <taxon>Eukaryota</taxon>
        <taxon>Metazoa</taxon>
        <taxon>Spiralia</taxon>
        <taxon>Lophotrochozoa</taxon>
        <taxon>Mollusca</taxon>
        <taxon>Gastropoda</taxon>
        <taxon>Caenogastropoda</taxon>
        <taxon>Sorbeoconcha</taxon>
        <taxon>Cerithioidea</taxon>
        <taxon>Batillariidae</taxon>
        <taxon>Batillaria</taxon>
    </lineage>
</organism>
<gene>
    <name evidence="1" type="ORF">BaRGS_00003839</name>
</gene>
<evidence type="ECO:0000313" key="2">
    <source>
        <dbReference type="Proteomes" id="UP001519460"/>
    </source>
</evidence>
<dbReference type="Proteomes" id="UP001519460">
    <property type="component" value="Unassembled WGS sequence"/>
</dbReference>
<name>A0ABD0M0G4_9CAEN</name>